<feature type="region of interest" description="Disordered" evidence="6">
    <location>
        <begin position="1820"/>
        <end position="1851"/>
    </location>
</feature>
<name>A0AAW0NS95_9GOBI</name>
<keyword evidence="4 5" id="KW-0539">Nucleus</keyword>
<evidence type="ECO:0000256" key="2">
    <source>
        <dbReference type="ARBA" id="ARBA00023125"/>
    </source>
</evidence>
<dbReference type="SMART" id="SM00425">
    <property type="entry name" value="TBOX"/>
    <property type="match status" value="1"/>
</dbReference>
<feature type="region of interest" description="Disordered" evidence="6">
    <location>
        <begin position="2077"/>
        <end position="2159"/>
    </location>
</feature>
<feature type="compositionally biased region" description="Polar residues" evidence="6">
    <location>
        <begin position="111"/>
        <end position="125"/>
    </location>
</feature>
<dbReference type="InterPro" id="IPR046360">
    <property type="entry name" value="T-box_DNA-bd"/>
</dbReference>
<dbReference type="GO" id="GO:0000978">
    <property type="term" value="F:RNA polymerase II cis-regulatory region sequence-specific DNA binding"/>
    <property type="evidence" value="ECO:0007669"/>
    <property type="project" value="InterPro"/>
</dbReference>
<dbReference type="InterPro" id="IPR008967">
    <property type="entry name" value="p53-like_TF_DNA-bd_sf"/>
</dbReference>
<feature type="compositionally biased region" description="Pro residues" evidence="6">
    <location>
        <begin position="1445"/>
        <end position="1459"/>
    </location>
</feature>
<dbReference type="GO" id="GO:0046983">
    <property type="term" value="F:protein dimerization activity"/>
    <property type="evidence" value="ECO:0007669"/>
    <property type="project" value="InterPro"/>
</dbReference>
<feature type="compositionally biased region" description="Low complexity" evidence="6">
    <location>
        <begin position="1318"/>
        <end position="1352"/>
    </location>
</feature>
<evidence type="ECO:0000313" key="10">
    <source>
        <dbReference type="Proteomes" id="UP001460270"/>
    </source>
</evidence>
<evidence type="ECO:0000313" key="9">
    <source>
        <dbReference type="EMBL" id="KAK7907227.1"/>
    </source>
</evidence>
<feature type="region of interest" description="Disordered" evidence="6">
    <location>
        <begin position="1438"/>
        <end position="1464"/>
    </location>
</feature>
<accession>A0AAW0NS95</accession>
<feature type="domain" description="BHLH" evidence="8">
    <location>
        <begin position="1640"/>
        <end position="1691"/>
    </location>
</feature>
<dbReference type="GO" id="GO:0000785">
    <property type="term" value="C:chromatin"/>
    <property type="evidence" value="ECO:0007669"/>
    <property type="project" value="TreeGrafter"/>
</dbReference>
<reference evidence="10" key="1">
    <citation type="submission" date="2024-04" db="EMBL/GenBank/DDBJ databases">
        <title>Salinicola lusitanus LLJ914,a marine bacterium isolated from the Okinawa Trough.</title>
        <authorList>
            <person name="Li J."/>
        </authorList>
    </citation>
    <scope>NUCLEOTIDE SEQUENCE [LARGE SCALE GENOMIC DNA]</scope>
</reference>
<dbReference type="InterPro" id="IPR036960">
    <property type="entry name" value="T-box_sf"/>
</dbReference>
<feature type="region of interest" description="Disordered" evidence="6">
    <location>
        <begin position="59"/>
        <end position="89"/>
    </location>
</feature>
<evidence type="ECO:0008006" key="11">
    <source>
        <dbReference type="Google" id="ProtNLM"/>
    </source>
</evidence>
<dbReference type="PROSITE" id="PS50888">
    <property type="entry name" value="BHLH"/>
    <property type="match status" value="1"/>
</dbReference>
<dbReference type="Pfam" id="PF16059">
    <property type="entry name" value="MGA_dom"/>
    <property type="match status" value="1"/>
</dbReference>
<dbReference type="InterPro" id="IPR017956">
    <property type="entry name" value="AT_hook_DNA-bd_motif"/>
</dbReference>
<feature type="compositionally biased region" description="Basic and acidic residues" evidence="6">
    <location>
        <begin position="2100"/>
        <end position="2111"/>
    </location>
</feature>
<dbReference type="SUPFAM" id="SSF47459">
    <property type="entry name" value="HLH, helix-loop-helix DNA-binding domain"/>
    <property type="match status" value="1"/>
</dbReference>
<feature type="compositionally biased region" description="Basic and acidic residues" evidence="6">
    <location>
        <begin position="362"/>
        <end position="373"/>
    </location>
</feature>
<dbReference type="InterPro" id="IPR036638">
    <property type="entry name" value="HLH_DNA-bd_sf"/>
</dbReference>
<dbReference type="InterPro" id="IPR032060">
    <property type="entry name" value="MGA_dom"/>
</dbReference>
<dbReference type="PANTHER" id="PTHR11267:SF195">
    <property type="entry name" value="OPTOMOTOR-BLIND-RELATED-GENE-1, ISOFORM A"/>
    <property type="match status" value="1"/>
</dbReference>
<feature type="region of interest" description="Disordered" evidence="6">
    <location>
        <begin position="1198"/>
        <end position="1235"/>
    </location>
</feature>
<comment type="caution">
    <text evidence="9">The sequence shown here is derived from an EMBL/GenBank/DDBJ whole genome shotgun (WGS) entry which is preliminary data.</text>
</comment>
<feature type="domain" description="T-box" evidence="7">
    <location>
        <begin position="146"/>
        <end position="333"/>
    </location>
</feature>
<evidence type="ECO:0000259" key="7">
    <source>
        <dbReference type="PROSITE" id="PS50252"/>
    </source>
</evidence>
<dbReference type="InterPro" id="IPR001699">
    <property type="entry name" value="TF_T-box"/>
</dbReference>
<protein>
    <recommendedName>
        <fullName evidence="11">MAX gene-associated protein</fullName>
    </recommendedName>
</protein>
<proteinExistence type="predicted"/>
<evidence type="ECO:0000259" key="8">
    <source>
        <dbReference type="PROSITE" id="PS50888"/>
    </source>
</evidence>
<dbReference type="SUPFAM" id="SSF49417">
    <property type="entry name" value="p53-like transcription factors"/>
    <property type="match status" value="1"/>
</dbReference>
<feature type="compositionally biased region" description="Basic and acidic residues" evidence="6">
    <location>
        <begin position="1216"/>
        <end position="1235"/>
    </location>
</feature>
<feature type="region of interest" description="Disordered" evidence="6">
    <location>
        <begin position="1551"/>
        <end position="1586"/>
    </location>
</feature>
<dbReference type="PANTHER" id="PTHR11267">
    <property type="entry name" value="T-BOX PROTEIN-RELATED"/>
    <property type="match status" value="1"/>
</dbReference>
<dbReference type="GO" id="GO:0045893">
    <property type="term" value="P:positive regulation of DNA-templated transcription"/>
    <property type="evidence" value="ECO:0007669"/>
    <property type="project" value="InterPro"/>
</dbReference>
<dbReference type="EMBL" id="JBBPFD010000011">
    <property type="protein sequence ID" value="KAK7907227.1"/>
    <property type="molecule type" value="Genomic_DNA"/>
</dbReference>
<evidence type="ECO:0000256" key="1">
    <source>
        <dbReference type="ARBA" id="ARBA00023015"/>
    </source>
</evidence>
<comment type="subcellular location">
    <subcellularLocation>
        <location evidence="5">Nucleus</location>
    </subcellularLocation>
</comment>
<sequence length="2217" mass="244562">MPTTDSTEDFRLVGDMDMNFSSILLSNVTSLSVPNAPSCSTVNENWAAYMANTDCNKALSSPVEASPAKPLSTSPAPSDDSVETSPSTSHIASAADSLPCIESSFSQTAQEEATASVSSNSSTPFGDTGETDYPNKLTFKGVTVTLESSKIWNDFHRCGTEMILTKQGRHMFPYCRYRISGLDPVRKYSMVLSVPPADAFKYRWNGKSWEVFGKADHLSQGLIRAFAHHYSPCTGADWMRVLVSFKKLKVTNNGNDQEGHIILHSLHRYIPRLHIIPVPDDIKPTADQPVMMGPESMTFTFPQTEFMAVTTYQNFRITQMKIRYNPFAKGFREDGHNPRLQRISREIRFVNVETAGASATAQKEDHRPKEPPKPKTVILKPIMSPYCKESNAYIHCRGKQALGNLVVVKNQSEEPKKEKNFTVNIPPPMKLCISMNPKAKFRPSSAPKILSKYKKKRHKYKNWAFQQRNSWRKEAASLPAAPSPPPTVAMQPELDDVEGLLFVSFTSKAALNSHIGDRPVKFTKLESSGSHSPSQFSQTKVVESEEEKLIRLEAQLLQNLQLLKHRQTIHPVLQEVGLKLSSLDPLQPIDLQYLGVELPLPPKITSVVTGDMGLSFISRTGKTSDFTKIKGWRNKFVKKDHLAQSDENHYDGSSSKNLSAFCSNMLDEYLESEEHRISERAETLSSLPQGSVAYELPAKSSSYVKTLDSVLKQRAAPPPDNASNFSPKSYKSEPLSPPASPAPSSSPALSEGFTIDHSRPAAPSLSMAQRLSKFLPDVNQAPAPELNPKTVLDSTFKPGYGKGYRSSDFPGLSKPELRLKEMEIGAWNQGLKKTALSQGRLLVALSALMTKCTQLNEMFKVHGYRRPPDLPCEQEFCRLGCVCDSLYGHHKGASRPSFHCQRTECMFECSCFKETITKNLFTAMTNPDACSSSSSLISDSTTKPLTKKLWLKSLPASDEEMLLIPEPAMNLPPEILTKPDSKTDGGKTGGKKVGKTDQPAEPSPPKVTPLVINHIREEDKDLVYKFLERKLTCARVRPYNCQPPLEETLDDLAAATAAAEAAANTASDATPPAAAPKADAAAKAPKTTTNPNNTTKPAANPTEKHKSNIFVLKKKSNLAAPKDVRRPRTLIEIQSTCTWAKEDRKMVLEALCLNMNKNRLCRPFTVGPYYIKPIAKIVMQKTNECVITYKVRISLAATGSGSDSDSEDICVEDEEKEKKKENEAEKKDQEVPERSRVRMTKPHFVVGPTPFLAGIQPAGVLRARPAQSSQRALVQVNGKYYSHARLMMGRMGALHPANRVAAFVTGRLGGTSNLYKKPSSPTHPDSTTAPTTASTPNPTPTSTVPTSASFPAINLTPTPAPTFVLNPTSNPATCPAPAPAPKPAPAPAPRPAPNPAPQSAPRPAAPAVLRRPLVSQMLSSMKNSRANRPPIKAVQPDNLNLLQPEPMPPPPPAPSPPAPEETWISPFQSASPVSITVSPSLKTPDFLSQKGSYSFRICPPDRETCKLPGVSLPGGFTLIQLPKPASSRIPNLNQNNAKNLLSQMVNKALEDQNNQPIVISDSDSDSGSGSDSDFTDEDEEIDVDDEISVDVETVLETEEQIMVDRLRHAAGLGPNPNRRFIPRRYPTQMRTLLDDDTVIERRHEKKCSEQQRRDEQRELFDDLQSILEPNNTATSSKLRLLTLATREIKALTERSTFLEEEKKLLSHIQKGYVQKISLMSGQTEETILEKLHDVCEKQKRKEQMSSKSPYSDLLQSNAAMVQAISPLSLPKNTPLLKPIKQEGEPVRPEPSEEQKKASEQIQATAKNFLQQLLTKLKPIIDNAKISTTSPKPPPEEQPKPKKAQPKPPTLALPLIRSKDGRIILPSNMKPAPQTYYTLTVANSLEKGPTILLKPLDPSAVPQQNTVTPDVDNPTVIVQQPIPPPVQPQQQPDSPQSYVFKSPLASIGHLNRTFGNLSASLLPIPPISPPPPTLADIDLPPNNFITNQTPVNQQTPFPVVNNQQKPFPVVSNQQTSFSFVANLQKSLPVIPSQQKSLPVVANQQKSLQVVSNLQKPMPVVPNQQNPFPVVANPLYKPQPLVSPPVKRGRGRPRKNPIPFRTPERKLAMKEDPDFTPTSPIKRRAEGTPSPQSAPAKRRGRPPKIHTPQMLNPRVQLERCPDPYSDVKKEEEEECFIDMTNVHTNAGRHLTRGSMGKDFPSAKKRSWIDLESELDVDIE</sequence>
<keyword evidence="10" id="KW-1185">Reference proteome</keyword>
<keyword evidence="1" id="KW-0805">Transcription regulation</keyword>
<keyword evidence="2 5" id="KW-0238">DNA-binding</keyword>
<dbReference type="GO" id="GO:0000981">
    <property type="term" value="F:DNA-binding transcription factor activity, RNA polymerase II-specific"/>
    <property type="evidence" value="ECO:0007669"/>
    <property type="project" value="TreeGrafter"/>
</dbReference>
<evidence type="ECO:0000256" key="3">
    <source>
        <dbReference type="ARBA" id="ARBA00023163"/>
    </source>
</evidence>
<keyword evidence="3" id="KW-0804">Transcription</keyword>
<feature type="region of interest" description="Disordered" evidence="6">
    <location>
        <begin position="354"/>
        <end position="376"/>
    </location>
</feature>
<gene>
    <name evidence="9" type="ORF">WMY93_015839</name>
</gene>
<comment type="caution">
    <text evidence="5">Lacks conserved residue(s) required for the propagation of feature annotation.</text>
</comment>
<feature type="region of interest" description="Disordered" evidence="6">
    <location>
        <begin position="1063"/>
        <end position="1103"/>
    </location>
</feature>
<evidence type="ECO:0000256" key="6">
    <source>
        <dbReference type="SAM" id="MobiDB-lite"/>
    </source>
</evidence>
<feature type="compositionally biased region" description="Pro residues" evidence="6">
    <location>
        <begin position="1374"/>
        <end position="1404"/>
    </location>
</feature>
<dbReference type="GO" id="GO:0001708">
    <property type="term" value="P:cell fate specification"/>
    <property type="evidence" value="ECO:0007669"/>
    <property type="project" value="TreeGrafter"/>
</dbReference>
<feature type="compositionally biased region" description="Low complexity" evidence="6">
    <location>
        <begin position="1063"/>
        <end position="1101"/>
    </location>
</feature>
<feature type="compositionally biased region" description="Basic and acidic residues" evidence="6">
    <location>
        <begin position="1779"/>
        <end position="1798"/>
    </location>
</feature>
<dbReference type="CDD" id="cd19682">
    <property type="entry name" value="bHLHzip_MGA_like"/>
    <property type="match status" value="1"/>
</dbReference>
<feature type="region of interest" description="Disordered" evidence="6">
    <location>
        <begin position="1771"/>
        <end position="1800"/>
    </location>
</feature>
<dbReference type="Pfam" id="PF00907">
    <property type="entry name" value="T-box"/>
    <property type="match status" value="1"/>
</dbReference>
<evidence type="ECO:0000256" key="4">
    <source>
        <dbReference type="ARBA" id="ARBA00023242"/>
    </source>
</evidence>
<dbReference type="Proteomes" id="UP001460270">
    <property type="component" value="Unassembled WGS sequence"/>
</dbReference>
<feature type="compositionally biased region" description="Low complexity" evidence="6">
    <location>
        <begin position="742"/>
        <end position="751"/>
    </location>
</feature>
<dbReference type="Gene3D" id="4.10.280.10">
    <property type="entry name" value="Helix-loop-helix DNA-binding domain"/>
    <property type="match status" value="1"/>
</dbReference>
<feature type="compositionally biased region" description="Acidic residues" evidence="6">
    <location>
        <begin position="1573"/>
        <end position="1586"/>
    </location>
</feature>
<dbReference type="Pfam" id="PF00010">
    <property type="entry name" value="HLH"/>
    <property type="match status" value="1"/>
</dbReference>
<feature type="region of interest" description="Disordered" evidence="6">
    <location>
        <begin position="713"/>
        <end position="759"/>
    </location>
</feature>
<dbReference type="GO" id="GO:0005634">
    <property type="term" value="C:nucleus"/>
    <property type="evidence" value="ECO:0007669"/>
    <property type="project" value="UniProtKB-SubCell"/>
</dbReference>
<dbReference type="PROSITE" id="PS50252">
    <property type="entry name" value="TBOX_3"/>
    <property type="match status" value="1"/>
</dbReference>
<feature type="compositionally biased region" description="Acidic residues" evidence="6">
    <location>
        <begin position="1204"/>
        <end position="1215"/>
    </location>
</feature>
<feature type="region of interest" description="Disordered" evidence="6">
    <location>
        <begin position="970"/>
        <end position="1008"/>
    </location>
</feature>
<feature type="region of interest" description="Disordered" evidence="6">
    <location>
        <begin position="111"/>
        <end position="130"/>
    </location>
</feature>
<feature type="region of interest" description="Disordered" evidence="6">
    <location>
        <begin position="1313"/>
        <end position="1404"/>
    </location>
</feature>
<evidence type="ECO:0000256" key="5">
    <source>
        <dbReference type="PROSITE-ProRule" id="PRU00201"/>
    </source>
</evidence>
<dbReference type="SMART" id="SM00353">
    <property type="entry name" value="HLH"/>
    <property type="match status" value="1"/>
</dbReference>
<dbReference type="Gene3D" id="2.60.40.820">
    <property type="entry name" value="Transcription factor, T-box"/>
    <property type="match status" value="1"/>
</dbReference>
<dbReference type="PRINTS" id="PR00937">
    <property type="entry name" value="TBOX"/>
</dbReference>
<dbReference type="SMART" id="SM00384">
    <property type="entry name" value="AT_hook"/>
    <property type="match status" value="2"/>
</dbReference>
<organism evidence="9 10">
    <name type="scientific">Mugilogobius chulae</name>
    <name type="common">yellowstripe goby</name>
    <dbReference type="NCBI Taxonomy" id="88201"/>
    <lineage>
        <taxon>Eukaryota</taxon>
        <taxon>Metazoa</taxon>
        <taxon>Chordata</taxon>
        <taxon>Craniata</taxon>
        <taxon>Vertebrata</taxon>
        <taxon>Euteleostomi</taxon>
        <taxon>Actinopterygii</taxon>
        <taxon>Neopterygii</taxon>
        <taxon>Teleostei</taxon>
        <taxon>Neoteleostei</taxon>
        <taxon>Acanthomorphata</taxon>
        <taxon>Gobiaria</taxon>
        <taxon>Gobiiformes</taxon>
        <taxon>Gobioidei</taxon>
        <taxon>Gobiidae</taxon>
        <taxon>Gobionellinae</taxon>
        <taxon>Mugilogobius</taxon>
    </lineage>
</organism>
<dbReference type="InterPro" id="IPR011598">
    <property type="entry name" value="bHLH_dom"/>
</dbReference>